<dbReference type="RefSeq" id="WP_173119767.1">
    <property type="nucleotide sequence ID" value="NZ_JABRWJ010000001.1"/>
</dbReference>
<dbReference type="Gene3D" id="3.30.530.20">
    <property type="match status" value="1"/>
</dbReference>
<accession>A0ABX2E9E0</accession>
<keyword evidence="2" id="KW-1185">Reference proteome</keyword>
<evidence type="ECO:0000313" key="2">
    <source>
        <dbReference type="Proteomes" id="UP000737171"/>
    </source>
</evidence>
<dbReference type="EMBL" id="JABRWJ010000001">
    <property type="protein sequence ID" value="NRF65586.1"/>
    <property type="molecule type" value="Genomic_DNA"/>
</dbReference>
<gene>
    <name evidence="1" type="ORF">HLB44_01180</name>
</gene>
<evidence type="ECO:0000313" key="1">
    <source>
        <dbReference type="EMBL" id="NRF65586.1"/>
    </source>
</evidence>
<proteinExistence type="predicted"/>
<protein>
    <submittedName>
        <fullName evidence="1">SRPBCC family protein</fullName>
    </submittedName>
</protein>
<sequence length="134" mass="14726">MSAHTVQTTIARPWREVCDFLGQAPNFARWASWIGPTLQRRHGGDWVARRADGAEAKVRFTERNAFGIADHCVLESAERASFVALRALPHGDDEARCEVLLTLFAEPPAPDGLAVRAAAAVRDLAQLKALIERP</sequence>
<dbReference type="Proteomes" id="UP000737171">
    <property type="component" value="Unassembled WGS sequence"/>
</dbReference>
<dbReference type="SUPFAM" id="SSF55961">
    <property type="entry name" value="Bet v1-like"/>
    <property type="match status" value="1"/>
</dbReference>
<dbReference type="InterPro" id="IPR023393">
    <property type="entry name" value="START-like_dom_sf"/>
</dbReference>
<name>A0ABX2E9E0_9BURK</name>
<reference evidence="1 2" key="1">
    <citation type="submission" date="2020-05" db="EMBL/GenBank/DDBJ databases">
        <title>Aquincola sp. isolate from soil.</title>
        <authorList>
            <person name="Han J."/>
            <person name="Kim D.-U."/>
        </authorList>
    </citation>
    <scope>NUCLEOTIDE SEQUENCE [LARGE SCALE GENOMIC DNA]</scope>
    <source>
        <strain evidence="1 2">S2</strain>
    </source>
</reference>
<organism evidence="1 2">
    <name type="scientific">Pseudaquabacterium terrae</name>
    <dbReference type="NCBI Taxonomy" id="2732868"/>
    <lineage>
        <taxon>Bacteria</taxon>
        <taxon>Pseudomonadati</taxon>
        <taxon>Pseudomonadota</taxon>
        <taxon>Betaproteobacteria</taxon>
        <taxon>Burkholderiales</taxon>
        <taxon>Sphaerotilaceae</taxon>
        <taxon>Pseudaquabacterium</taxon>
    </lineage>
</organism>
<comment type="caution">
    <text evidence="1">The sequence shown here is derived from an EMBL/GenBank/DDBJ whole genome shotgun (WGS) entry which is preliminary data.</text>
</comment>